<accession>Q07TJ3</accession>
<name>Q07TJ3_RHOP5</name>
<dbReference type="HOGENOM" id="CLU_619200_0_0_5"/>
<gene>
    <name evidence="1" type="ordered locus">RPE_0785</name>
</gene>
<organism evidence="1">
    <name type="scientific">Rhodopseudomonas palustris (strain BisA53)</name>
    <dbReference type="NCBI Taxonomy" id="316055"/>
    <lineage>
        <taxon>Bacteria</taxon>
        <taxon>Pseudomonadati</taxon>
        <taxon>Pseudomonadota</taxon>
        <taxon>Alphaproteobacteria</taxon>
        <taxon>Hyphomicrobiales</taxon>
        <taxon>Nitrobacteraceae</taxon>
        <taxon>Rhodopseudomonas</taxon>
    </lineage>
</organism>
<protein>
    <submittedName>
        <fullName evidence="1">Uncharacterized protein</fullName>
    </submittedName>
</protein>
<evidence type="ECO:0000313" key="1">
    <source>
        <dbReference type="EMBL" id="ABJ04741.1"/>
    </source>
</evidence>
<reference evidence="1" key="1">
    <citation type="submission" date="2006-09" db="EMBL/GenBank/DDBJ databases">
        <title>Complete sequence of Rhodopseudomonas palustris BisA53.</title>
        <authorList>
            <consortium name="US DOE Joint Genome Institute"/>
            <person name="Copeland A."/>
            <person name="Lucas S."/>
            <person name="Lapidus A."/>
            <person name="Barry K."/>
            <person name="Detter J.C."/>
            <person name="Glavina del Rio T."/>
            <person name="Hammon N."/>
            <person name="Israni S."/>
            <person name="Dalin E."/>
            <person name="Tice H."/>
            <person name="Pitluck S."/>
            <person name="Chain P."/>
            <person name="Malfatti S."/>
            <person name="Shin M."/>
            <person name="Vergez L."/>
            <person name="Schmutz J."/>
            <person name="Larimer F."/>
            <person name="Land M."/>
            <person name="Hauser L."/>
            <person name="Pelletier D.A."/>
            <person name="Kyrpides N."/>
            <person name="Kim E."/>
            <person name="Harwood C.S."/>
            <person name="Oda Y."/>
            <person name="Richardson P."/>
        </authorList>
    </citation>
    <scope>NUCLEOTIDE SEQUENCE [LARGE SCALE GENOMIC DNA]</scope>
    <source>
        <strain evidence="1">BisA53</strain>
    </source>
</reference>
<proteinExistence type="predicted"/>
<dbReference type="EMBL" id="CP000463">
    <property type="protein sequence ID" value="ABJ04741.1"/>
    <property type="molecule type" value="Genomic_DNA"/>
</dbReference>
<dbReference type="KEGG" id="rpe:RPE_0785"/>
<dbReference type="AlphaFoldDB" id="Q07TJ3"/>
<dbReference type="eggNOG" id="ENOG5032ZET">
    <property type="taxonomic scope" value="Bacteria"/>
</dbReference>
<sequence>MNLLDEASIVPGFEMPRLGAAQRCRLQQLSQRVAETVVWDGVGALPRPDALVVVLEPANAAHVEALVRSLDRGSIVALPFGENPVFDPIKSKLVAHGLIGAEGAEAPHQLWWGSVEPLRPRTGIYRRDGALFVSCYARGSIPEPTLARFCAHLELLGLDSVVEEIATDAGSMMRGTDKIDFITRQLNVSMRPVFWIDPAAIVRQLPLLPQSLGCDVAFCHRGRGEIETRALFFRPTATTNALLEVWHRLSMAYPDLPEHFLFDQAWILTCAQRSIETAWLPGSYAECDPVIRGATIELETMARARNSRQPFDLDPAIDRRFGRAQTPEPHLIMPGTDWRHRPIMVVIRDVQAASARDVGALVECIASAFEADAGGFCRLEIMLCTSDDEVASVVRLDGEGWVVLAGADEWFAPDAFAALGRAAEAIGPGSPEHDGSMVADVKNSVVSFAPPEIQAPARREVTHPGALLRRPMGS</sequence>